<gene>
    <name evidence="2" type="ORF">LDAN0321_LOCUS2001</name>
</gene>
<feature type="compositionally biased region" description="Low complexity" evidence="1">
    <location>
        <begin position="104"/>
        <end position="127"/>
    </location>
</feature>
<feature type="compositionally biased region" description="Polar residues" evidence="1">
    <location>
        <begin position="75"/>
        <end position="88"/>
    </location>
</feature>
<feature type="compositionally biased region" description="Polar residues" evidence="1">
    <location>
        <begin position="35"/>
        <end position="48"/>
    </location>
</feature>
<feature type="region of interest" description="Disordered" evidence="1">
    <location>
        <begin position="29"/>
        <end position="50"/>
    </location>
</feature>
<name>A0A7S2JXL5_9STRA</name>
<dbReference type="EMBL" id="HBGY01003168">
    <property type="protein sequence ID" value="CAD9559291.1"/>
    <property type="molecule type" value="Transcribed_RNA"/>
</dbReference>
<dbReference type="AlphaFoldDB" id="A0A7S2JXL5"/>
<evidence type="ECO:0000256" key="1">
    <source>
        <dbReference type="SAM" id="MobiDB-lite"/>
    </source>
</evidence>
<proteinExistence type="predicted"/>
<organism evidence="2">
    <name type="scientific">Leptocylindrus danicus</name>
    <dbReference type="NCBI Taxonomy" id="163516"/>
    <lineage>
        <taxon>Eukaryota</taxon>
        <taxon>Sar</taxon>
        <taxon>Stramenopiles</taxon>
        <taxon>Ochrophyta</taxon>
        <taxon>Bacillariophyta</taxon>
        <taxon>Coscinodiscophyceae</taxon>
        <taxon>Chaetocerotophycidae</taxon>
        <taxon>Leptocylindrales</taxon>
        <taxon>Leptocylindraceae</taxon>
        <taxon>Leptocylindrus</taxon>
    </lineage>
</organism>
<reference evidence="2" key="1">
    <citation type="submission" date="2021-01" db="EMBL/GenBank/DDBJ databases">
        <authorList>
            <person name="Corre E."/>
            <person name="Pelletier E."/>
            <person name="Niang G."/>
            <person name="Scheremetjew M."/>
            <person name="Finn R."/>
            <person name="Kale V."/>
            <person name="Holt S."/>
            <person name="Cochrane G."/>
            <person name="Meng A."/>
            <person name="Brown T."/>
            <person name="Cohen L."/>
        </authorList>
    </citation>
    <scope>NUCLEOTIDE SEQUENCE</scope>
    <source>
        <strain evidence="2">B650</strain>
    </source>
</reference>
<evidence type="ECO:0000313" key="2">
    <source>
        <dbReference type="EMBL" id="CAD9559291.1"/>
    </source>
</evidence>
<sequence>MVVCRYTMPAFGAILQFVRFCSRSTSLAGVRAQDGSGSTPFDQVQISGNPKKRDVAEFLRKWDMSAVQPPPLADDSSSIRQQHPSQHQMRTHHHNAPVRSQQYAKSKSTSTNTNSSSASLYVSAVASNETKQRSSKQ</sequence>
<feature type="region of interest" description="Disordered" evidence="1">
    <location>
        <begin position="66"/>
        <end position="137"/>
    </location>
</feature>
<accession>A0A7S2JXL5</accession>
<protein>
    <submittedName>
        <fullName evidence="2">Uncharacterized protein</fullName>
    </submittedName>
</protein>